<feature type="transmembrane region" description="Helical" evidence="1">
    <location>
        <begin position="205"/>
        <end position="222"/>
    </location>
</feature>
<dbReference type="EMBL" id="CP016591">
    <property type="protein sequence ID" value="ANY21104.1"/>
    <property type="molecule type" value="Genomic_DNA"/>
</dbReference>
<feature type="transmembrane region" description="Helical" evidence="1">
    <location>
        <begin position="53"/>
        <end position="75"/>
    </location>
</feature>
<organism evidence="2 3">
    <name type="scientific">Tsuneonella dongtanensis</name>
    <dbReference type="NCBI Taxonomy" id="692370"/>
    <lineage>
        <taxon>Bacteria</taxon>
        <taxon>Pseudomonadati</taxon>
        <taxon>Pseudomonadota</taxon>
        <taxon>Alphaproteobacteria</taxon>
        <taxon>Sphingomonadales</taxon>
        <taxon>Erythrobacteraceae</taxon>
        <taxon>Tsuneonella</taxon>
    </lineage>
</organism>
<dbReference type="OrthoDB" id="3781906at2"/>
<protein>
    <submittedName>
        <fullName evidence="2">Uncharacterized protein</fullName>
    </submittedName>
</protein>
<dbReference type="KEGG" id="ado:A6F68_02610"/>
<gene>
    <name evidence="2" type="ORF">A6F68_02610</name>
</gene>
<name>A0A1B2AG37_9SPHN</name>
<accession>A0A1B2AG37</accession>
<keyword evidence="1" id="KW-0472">Membrane</keyword>
<evidence type="ECO:0000313" key="3">
    <source>
        <dbReference type="Proteomes" id="UP000092932"/>
    </source>
</evidence>
<proteinExistence type="predicted"/>
<feature type="transmembrane region" description="Helical" evidence="1">
    <location>
        <begin position="12"/>
        <end position="32"/>
    </location>
</feature>
<feature type="transmembrane region" description="Helical" evidence="1">
    <location>
        <begin position="124"/>
        <end position="142"/>
    </location>
</feature>
<dbReference type="RefSeq" id="WP_067682660.1">
    <property type="nucleotide sequence ID" value="NZ_CP016591.1"/>
</dbReference>
<evidence type="ECO:0000256" key="1">
    <source>
        <dbReference type="SAM" id="Phobius"/>
    </source>
</evidence>
<dbReference type="AlphaFoldDB" id="A0A1B2AG37"/>
<evidence type="ECO:0000313" key="2">
    <source>
        <dbReference type="EMBL" id="ANY21104.1"/>
    </source>
</evidence>
<dbReference type="PATRIC" id="fig|692370.5.peg.2620"/>
<dbReference type="Proteomes" id="UP000092932">
    <property type="component" value="Chromosome"/>
</dbReference>
<reference evidence="2 3" key="1">
    <citation type="submission" date="2016-07" db="EMBL/GenBank/DDBJ databases">
        <title>Complete genome sequence of Altererythrobacter dongtanensis KCTC 22672, a type strain with esterase isolated from tidal flat.</title>
        <authorList>
            <person name="Cheng H."/>
            <person name="Wu Y.-H."/>
            <person name="Zhou P."/>
            <person name="Huo Y.-Y."/>
            <person name="Wang C.-S."/>
            <person name="Xu X.-W."/>
        </authorList>
    </citation>
    <scope>NUCLEOTIDE SEQUENCE [LARGE SCALE GENOMIC DNA]</scope>
    <source>
        <strain evidence="2 3">KCTC 22672</strain>
    </source>
</reference>
<keyword evidence="3" id="KW-1185">Reference proteome</keyword>
<sequence length="227" mass="25702">MTLTDLAYPTLVYVHLLLFVLWLGADVGVFLLGQHFRKRDRYTLDQRIALLKLLVLVDMTPRSAWALMVPLSLSVSAMGGWWEVPGWLLWAGWIVGGVWLWLVWDAHNHDQTPRAARNRRIEGWIRYALAAFYLWLGGQSLLLGDPIAAPWLAWKALLFGLIFVAAIMIDVSFKPVGAQLAAVLTQGSSDETEVPLRRTMDRTRVWVWTTYLLLLATSYLGSTKALI</sequence>
<feature type="transmembrane region" description="Helical" evidence="1">
    <location>
        <begin position="87"/>
        <end position="104"/>
    </location>
</feature>
<keyword evidence="1" id="KW-0812">Transmembrane</keyword>
<keyword evidence="1" id="KW-1133">Transmembrane helix</keyword>
<dbReference type="STRING" id="692370.A6F68_02610"/>
<feature type="transmembrane region" description="Helical" evidence="1">
    <location>
        <begin position="148"/>
        <end position="169"/>
    </location>
</feature>